<evidence type="ECO:0000313" key="3">
    <source>
        <dbReference type="Proteomes" id="UP000016762"/>
    </source>
</evidence>
<comment type="caution">
    <text evidence="2">The sequence shown here is derived from an EMBL/GenBank/DDBJ whole genome shotgun (WGS) entry which is preliminary data.</text>
</comment>
<dbReference type="Proteomes" id="UP000016762">
    <property type="component" value="Unassembled WGS sequence"/>
</dbReference>
<keyword evidence="1" id="KW-0812">Transmembrane</keyword>
<accession>U2XUH9</accession>
<gene>
    <name evidence="2" type="ORF">RS24_01389</name>
</gene>
<dbReference type="RefSeq" id="WP_021777369.1">
    <property type="nucleotide sequence ID" value="NZ_AWXE01000004.1"/>
</dbReference>
<dbReference type="STRING" id="1397666.RS24_01389"/>
<reference evidence="2 3" key="1">
    <citation type="journal article" date="2014" name="FEMS Microbiol. Ecol.">
        <title>Genomic differentiation among two strains of the PS1 clade isolated from geographically separated marine habitats.</title>
        <authorList>
            <person name="Jimenez-Infante F."/>
            <person name="Ngugi D.K."/>
            <person name="Alam I."/>
            <person name="Rashid M."/>
            <person name="Baalawi W."/>
            <person name="Kamau A.A."/>
            <person name="Bajic V.B."/>
            <person name="Stingl U."/>
        </authorList>
    </citation>
    <scope>NUCLEOTIDE SEQUENCE [LARGE SCALE GENOMIC DNA]</scope>
    <source>
        <strain evidence="2 3">RS24</strain>
    </source>
</reference>
<evidence type="ECO:0000256" key="1">
    <source>
        <dbReference type="SAM" id="Phobius"/>
    </source>
</evidence>
<name>U2XUH9_9PROT</name>
<organism evidence="2 3">
    <name type="scientific">Candidatus Micropelagius thuwalensis</name>
    <dbReference type="NCBI Taxonomy" id="1397666"/>
    <lineage>
        <taxon>Bacteria</taxon>
        <taxon>Pseudomonadati</taxon>
        <taxon>Pseudomonadota</taxon>
        <taxon>Alphaproteobacteria</taxon>
        <taxon>PS1 clade</taxon>
        <taxon>Candidatus Micropelagius</taxon>
    </lineage>
</organism>
<keyword evidence="1" id="KW-1133">Transmembrane helix</keyword>
<feature type="transmembrane region" description="Helical" evidence="1">
    <location>
        <begin position="20"/>
        <end position="40"/>
    </location>
</feature>
<keyword evidence="1" id="KW-0472">Membrane</keyword>
<protein>
    <submittedName>
        <fullName evidence="2">Putative Membrane protein</fullName>
    </submittedName>
</protein>
<dbReference type="AlphaFoldDB" id="U2XUH9"/>
<dbReference type="EMBL" id="AWXE01000004">
    <property type="protein sequence ID" value="ERL46391.1"/>
    <property type="molecule type" value="Genomic_DNA"/>
</dbReference>
<keyword evidence="3" id="KW-1185">Reference proteome</keyword>
<evidence type="ECO:0000313" key="2">
    <source>
        <dbReference type="EMBL" id="ERL46391.1"/>
    </source>
</evidence>
<proteinExistence type="predicted"/>
<dbReference type="OrthoDB" id="9826259at2"/>
<sequence length="187" mass="20601">MTMNKSEKYKLINVKGQNGYITLIAIAFIAVATMTLTALNSRITQFSKLRSLSLQDQSLSVRAGEALELGMRRMVSLTDELDANETGFTLPSGISDTNLSADRTNCLNGVPGYDSSTASSYLAGSRLSYDKIASRFFIRDLSAGSTPRKFAIYGCALRGSLVKRFMAEWSFDATDDGTFNLERVRRF</sequence>